<sequence>MIVIAKYSGLDINTLQLLGAGTQGKVYKIDSERCIKIFKKRHVCADEIETLAMAQINSHFPKLYTFGENYIVREYIKGIELDKFLSTNPLNENISQGIIELYESMNSVGYRRLDAAPFHIFITTSNKIKLIDTARAMKKKVIYPALIIKGLDDFGYKKEFLNYVKCNKPELYEKWLKSKQ</sequence>
<keyword evidence="1" id="KW-0808">Transferase</keyword>
<proteinExistence type="predicted"/>
<evidence type="ECO:0000313" key="1">
    <source>
        <dbReference type="EMBL" id="NRV10112.1"/>
    </source>
</evidence>
<dbReference type="InterPro" id="IPR011009">
    <property type="entry name" value="Kinase-like_dom_sf"/>
</dbReference>
<gene>
    <name evidence="1" type="ORF">DFH45_003075</name>
</gene>
<name>A0A9Q5CNB6_CLOBE</name>
<organism evidence="1 2">
    <name type="scientific">Clostridium beijerinckii</name>
    <name type="common">Clostridium MP</name>
    <dbReference type="NCBI Taxonomy" id="1520"/>
    <lineage>
        <taxon>Bacteria</taxon>
        <taxon>Bacillati</taxon>
        <taxon>Bacillota</taxon>
        <taxon>Clostridia</taxon>
        <taxon>Eubacteriales</taxon>
        <taxon>Clostridiaceae</taxon>
        <taxon>Clostridium</taxon>
    </lineage>
</organism>
<dbReference type="Proteomes" id="UP000821656">
    <property type="component" value="Unassembled WGS sequence"/>
</dbReference>
<dbReference type="SUPFAM" id="SSF56112">
    <property type="entry name" value="Protein kinase-like (PK-like)"/>
    <property type="match status" value="1"/>
</dbReference>
<accession>A0A9Q5CNB6</accession>
<comment type="caution">
    <text evidence="1">The sequence shown here is derived from an EMBL/GenBank/DDBJ whole genome shotgun (WGS) entry which is preliminary data.</text>
</comment>
<dbReference type="GO" id="GO:0016301">
    <property type="term" value="F:kinase activity"/>
    <property type="evidence" value="ECO:0007669"/>
    <property type="project" value="UniProtKB-KW"/>
</dbReference>
<dbReference type="RefSeq" id="WP_017209032.1">
    <property type="nucleotide sequence ID" value="NZ_CP010086.2"/>
</dbReference>
<protein>
    <submittedName>
        <fullName evidence="1">Ser/Thr protein kinase</fullName>
    </submittedName>
</protein>
<dbReference type="EMBL" id="JABSXK010000001">
    <property type="protein sequence ID" value="NRV10112.1"/>
    <property type="molecule type" value="Genomic_DNA"/>
</dbReference>
<dbReference type="AlphaFoldDB" id="A0A9Q5CNB6"/>
<dbReference type="Gene3D" id="1.10.510.10">
    <property type="entry name" value="Transferase(Phosphotransferase) domain 1"/>
    <property type="match status" value="1"/>
</dbReference>
<keyword evidence="1" id="KW-0418">Kinase</keyword>
<evidence type="ECO:0000313" key="2">
    <source>
        <dbReference type="Proteomes" id="UP000821656"/>
    </source>
</evidence>
<reference evidence="1" key="1">
    <citation type="submission" date="2020-05" db="EMBL/GenBank/DDBJ databases">
        <title>Genomic insights into acetone-butanol-ethanol (ABE) fermentation by sequencing solventogenic clostridia strains.</title>
        <authorList>
            <person name="Brown S."/>
        </authorList>
    </citation>
    <scope>NUCLEOTIDE SEQUENCE</scope>
    <source>
        <strain evidence="1">DJ126</strain>
    </source>
</reference>